<keyword evidence="7 8" id="KW-1133">Transmembrane helix</keyword>
<keyword evidence="5 8" id="KW-0812">Transmembrane</keyword>
<evidence type="ECO:0000256" key="5">
    <source>
        <dbReference type="ARBA" id="ARBA00022692"/>
    </source>
</evidence>
<dbReference type="SUPFAM" id="SSF47384">
    <property type="entry name" value="Homodimeric domain of signal transducing histidine kinase"/>
    <property type="match status" value="1"/>
</dbReference>
<evidence type="ECO:0000256" key="1">
    <source>
        <dbReference type="ARBA" id="ARBA00000085"/>
    </source>
</evidence>
<feature type="transmembrane region" description="Helical" evidence="8">
    <location>
        <begin position="132"/>
        <end position="151"/>
    </location>
</feature>
<evidence type="ECO:0000256" key="8">
    <source>
        <dbReference type="SAM" id="Phobius"/>
    </source>
</evidence>
<keyword evidence="11" id="KW-1185">Reference proteome</keyword>
<dbReference type="AlphaFoldDB" id="A0A2D0N0R2"/>
<keyword evidence="3" id="KW-0597">Phosphoprotein</keyword>
<dbReference type="InterPro" id="IPR003594">
    <property type="entry name" value="HATPase_dom"/>
</dbReference>
<dbReference type="CDD" id="cd00082">
    <property type="entry name" value="HisKA"/>
    <property type="match status" value="1"/>
</dbReference>
<evidence type="ECO:0000256" key="6">
    <source>
        <dbReference type="ARBA" id="ARBA00022777"/>
    </source>
</evidence>
<comment type="catalytic activity">
    <reaction evidence="1">
        <text>ATP + protein L-histidine = ADP + protein N-phospho-L-histidine.</text>
        <dbReference type="EC" id="2.7.13.3"/>
    </reaction>
</comment>
<accession>A0A2D0N0R2</accession>
<evidence type="ECO:0000256" key="3">
    <source>
        <dbReference type="ARBA" id="ARBA00022553"/>
    </source>
</evidence>
<dbReference type="PANTHER" id="PTHR45436:SF5">
    <property type="entry name" value="SENSOR HISTIDINE KINASE TRCS"/>
    <property type="match status" value="1"/>
</dbReference>
<sequence>MVGNMKLLQRTGYYYLIFSLMVFLLGALVMFLALRLVLDYETDEGLRHTSKVVKQYLMDLDTLPDRLKIMDEVVELQLAPTATEVEVFSDTSFFDPEEQEYEPYRKFTFLDSIRGQNYLVSINHSRVESQDLITTILLVNLGILSLLLVSLNQVNRFLSRQLWRPFYQTIQQIQGFSIQDNEKLELSHTQTEEFDQLNRSLERMTEKLQRDYRSLRRFTENASHEMQTPLAIMRNQVDLLLQNADRPAADFASISHLSEAISRLRRLNSALLLLTKIENEQYQNTERVQLLPLLEQKLAALQPLLEERNINLQTELSELTLDIHPVLADVLLNNLLENAIKHNLPNGQIGIFLGNGKLRITNTGAPLSTPPAELFERFAKESTKQQSLGLGLAIVREICTLYGWSVHYDIQQGEHQMEVSFHAQ</sequence>
<evidence type="ECO:0000256" key="2">
    <source>
        <dbReference type="ARBA" id="ARBA00012438"/>
    </source>
</evidence>
<evidence type="ECO:0000259" key="9">
    <source>
        <dbReference type="PROSITE" id="PS50109"/>
    </source>
</evidence>
<dbReference type="SUPFAM" id="SSF55874">
    <property type="entry name" value="ATPase domain of HSP90 chaperone/DNA topoisomerase II/histidine kinase"/>
    <property type="match status" value="1"/>
</dbReference>
<dbReference type="Pfam" id="PF02518">
    <property type="entry name" value="HATPase_c"/>
    <property type="match status" value="1"/>
</dbReference>
<dbReference type="PROSITE" id="PS50109">
    <property type="entry name" value="HIS_KIN"/>
    <property type="match status" value="1"/>
</dbReference>
<comment type="caution">
    <text evidence="10">The sequence shown here is derived from an EMBL/GenBank/DDBJ whole genome shotgun (WGS) entry which is preliminary data.</text>
</comment>
<proteinExistence type="predicted"/>
<evidence type="ECO:0000256" key="7">
    <source>
        <dbReference type="ARBA" id="ARBA00022989"/>
    </source>
</evidence>
<dbReference type="InterPro" id="IPR003661">
    <property type="entry name" value="HisK_dim/P_dom"/>
</dbReference>
<keyword evidence="4" id="KW-0808">Transferase</keyword>
<dbReference type="GO" id="GO:0005886">
    <property type="term" value="C:plasma membrane"/>
    <property type="evidence" value="ECO:0007669"/>
    <property type="project" value="TreeGrafter"/>
</dbReference>
<reference evidence="10 11" key="1">
    <citation type="submission" date="2017-10" db="EMBL/GenBank/DDBJ databases">
        <title>The draft genome sequence of Lewinella nigricans NBRC 102662.</title>
        <authorList>
            <person name="Wang K."/>
        </authorList>
    </citation>
    <scope>NUCLEOTIDE SEQUENCE [LARGE SCALE GENOMIC DNA]</scope>
    <source>
        <strain evidence="10 11">NBRC 102662</strain>
    </source>
</reference>
<dbReference type="InterPro" id="IPR036097">
    <property type="entry name" value="HisK_dim/P_sf"/>
</dbReference>
<dbReference type="Gene3D" id="3.30.565.10">
    <property type="entry name" value="Histidine kinase-like ATPase, C-terminal domain"/>
    <property type="match status" value="1"/>
</dbReference>
<evidence type="ECO:0000313" key="10">
    <source>
        <dbReference type="EMBL" id="PHN02142.1"/>
    </source>
</evidence>
<feature type="domain" description="Histidine kinase" evidence="9">
    <location>
        <begin position="221"/>
        <end position="424"/>
    </location>
</feature>
<name>A0A2D0N0R2_FLAN2</name>
<dbReference type="InterPro" id="IPR050428">
    <property type="entry name" value="TCS_sensor_his_kinase"/>
</dbReference>
<keyword evidence="6" id="KW-0418">Kinase</keyword>
<dbReference type="EC" id="2.7.13.3" evidence="2"/>
<protein>
    <recommendedName>
        <fullName evidence="2">histidine kinase</fullName>
        <ecNumber evidence="2">2.7.13.3</ecNumber>
    </recommendedName>
</protein>
<dbReference type="Gene3D" id="1.10.287.130">
    <property type="match status" value="1"/>
</dbReference>
<dbReference type="PANTHER" id="PTHR45436">
    <property type="entry name" value="SENSOR HISTIDINE KINASE YKOH"/>
    <property type="match status" value="1"/>
</dbReference>
<keyword evidence="8" id="KW-0472">Membrane</keyword>
<dbReference type="SMART" id="SM00388">
    <property type="entry name" value="HisKA"/>
    <property type="match status" value="1"/>
</dbReference>
<dbReference type="SMART" id="SM00387">
    <property type="entry name" value="HATPase_c"/>
    <property type="match status" value="1"/>
</dbReference>
<gene>
    <name evidence="10" type="ORF">CRP01_33680</name>
</gene>
<evidence type="ECO:0000313" key="11">
    <source>
        <dbReference type="Proteomes" id="UP000223913"/>
    </source>
</evidence>
<evidence type="ECO:0000256" key="4">
    <source>
        <dbReference type="ARBA" id="ARBA00022679"/>
    </source>
</evidence>
<organism evidence="10 11">
    <name type="scientific">Flavilitoribacter nigricans (strain ATCC 23147 / DSM 23189 / NBRC 102662 / NCIMB 1420 / SS-2)</name>
    <name type="common">Lewinella nigricans</name>
    <dbReference type="NCBI Taxonomy" id="1122177"/>
    <lineage>
        <taxon>Bacteria</taxon>
        <taxon>Pseudomonadati</taxon>
        <taxon>Bacteroidota</taxon>
        <taxon>Saprospiria</taxon>
        <taxon>Saprospirales</taxon>
        <taxon>Lewinellaceae</taxon>
        <taxon>Flavilitoribacter</taxon>
    </lineage>
</organism>
<dbReference type="InterPro" id="IPR005467">
    <property type="entry name" value="His_kinase_dom"/>
</dbReference>
<dbReference type="OrthoDB" id="1522504at2"/>
<dbReference type="EMBL" id="PDUD01000044">
    <property type="protein sequence ID" value="PHN02142.1"/>
    <property type="molecule type" value="Genomic_DNA"/>
</dbReference>
<dbReference type="InterPro" id="IPR036890">
    <property type="entry name" value="HATPase_C_sf"/>
</dbReference>
<dbReference type="Proteomes" id="UP000223913">
    <property type="component" value="Unassembled WGS sequence"/>
</dbReference>
<dbReference type="Pfam" id="PF00512">
    <property type="entry name" value="HisKA"/>
    <property type="match status" value="1"/>
</dbReference>
<dbReference type="GO" id="GO:0000155">
    <property type="term" value="F:phosphorelay sensor kinase activity"/>
    <property type="evidence" value="ECO:0007669"/>
    <property type="project" value="InterPro"/>
</dbReference>
<feature type="transmembrane region" description="Helical" evidence="8">
    <location>
        <begin position="12"/>
        <end position="38"/>
    </location>
</feature>